<dbReference type="GO" id="GO:0030170">
    <property type="term" value="F:pyridoxal phosphate binding"/>
    <property type="evidence" value="ECO:0007669"/>
    <property type="project" value="InterPro"/>
</dbReference>
<evidence type="ECO:0000256" key="3">
    <source>
        <dbReference type="ARBA" id="ARBA00022679"/>
    </source>
</evidence>
<dbReference type="Pfam" id="PF00155">
    <property type="entry name" value="Aminotran_1_2"/>
    <property type="match status" value="1"/>
</dbReference>
<evidence type="ECO:0000256" key="1">
    <source>
        <dbReference type="ARBA" id="ARBA00001933"/>
    </source>
</evidence>
<evidence type="ECO:0000256" key="2">
    <source>
        <dbReference type="ARBA" id="ARBA00010008"/>
    </source>
</evidence>
<dbReference type="PANTHER" id="PTHR13693">
    <property type="entry name" value="CLASS II AMINOTRANSFERASE/8-AMINO-7-OXONONANOATE SYNTHASE"/>
    <property type="match status" value="1"/>
</dbReference>
<feature type="domain" description="Aminotransferase class I/classII large" evidence="5">
    <location>
        <begin position="33"/>
        <end position="430"/>
    </location>
</feature>
<dbReference type="InterPro" id="IPR015421">
    <property type="entry name" value="PyrdxlP-dep_Trfase_major"/>
</dbReference>
<reference evidence="7" key="1">
    <citation type="submission" date="2015-02" db="EMBL/GenBank/DDBJ databases">
        <authorList>
            <person name="Gon?alves P."/>
        </authorList>
    </citation>
    <scope>NUCLEOTIDE SEQUENCE [LARGE SCALE GENOMIC DNA]</scope>
</reference>
<accession>A0A0D6ERW7</accession>
<evidence type="ECO:0000313" key="7">
    <source>
        <dbReference type="Proteomes" id="UP000243876"/>
    </source>
</evidence>
<proteinExistence type="inferred from homology"/>
<sequence>MAALQSRMTTALASRSSRQMLRSLEPIPSSASLVDFSSNDYLSFSRSPSLRSKLLSALSSSPSAPPSPYGPPSSRLLDGNSSHHLSLEAHLSAFFRAEAGLLFNSGFDANAGLWACLPGPDDWILFDQLVHASIHDGMRASRVAKDRRRAFKHNKLEDLERTLAEIVQSDGGVRKGEKSVWVGIESLYSMDGDLAPLKEVVELVERLLPLGNGHLVVDEAHSTGLYGPQGRGLVCALGLANRVTARVHTFGKAMACSGGHIPRYAPADALDEPAVVLSSPLIRSYLINYARPLIYSTVMPYMNVLAIEKSLETLEDGEGDPAAAHVHHLASTLISRLSSFLTPSSSVSLPAHLLPPLYPSFSLSQVHPSTSPIIPLLTPFPRPLSAFLREKGFLVRPITYPTVPVGEERVRVCLHAGNTVEEVEALAEGIRTWVQRDERERMEEAARTRAKL</sequence>
<dbReference type="GO" id="GO:0016740">
    <property type="term" value="F:transferase activity"/>
    <property type="evidence" value="ECO:0007669"/>
    <property type="project" value="UniProtKB-KW"/>
</dbReference>
<dbReference type="OrthoDB" id="2382073at2759"/>
<evidence type="ECO:0000313" key="6">
    <source>
        <dbReference type="EMBL" id="CEQ42310.1"/>
    </source>
</evidence>
<keyword evidence="3" id="KW-0808">Transferase</keyword>
<comment type="cofactor">
    <cofactor evidence="1">
        <name>pyridoxal 5'-phosphate</name>
        <dbReference type="ChEBI" id="CHEBI:597326"/>
    </cofactor>
</comment>
<dbReference type="InterPro" id="IPR015422">
    <property type="entry name" value="PyrdxlP-dep_Trfase_small"/>
</dbReference>
<evidence type="ECO:0000256" key="4">
    <source>
        <dbReference type="ARBA" id="ARBA00022898"/>
    </source>
</evidence>
<gene>
    <name evidence="6" type="primary">SPOSA6832_04123</name>
</gene>
<dbReference type="GO" id="GO:0009102">
    <property type="term" value="P:biotin biosynthetic process"/>
    <property type="evidence" value="ECO:0007669"/>
    <property type="project" value="TreeGrafter"/>
</dbReference>
<dbReference type="InterPro" id="IPR050087">
    <property type="entry name" value="AON_synthase_class-II"/>
</dbReference>
<dbReference type="InterPro" id="IPR004839">
    <property type="entry name" value="Aminotransferase_I/II_large"/>
</dbReference>
<dbReference type="EMBL" id="CENE01000024">
    <property type="protein sequence ID" value="CEQ42310.1"/>
    <property type="molecule type" value="Genomic_DNA"/>
</dbReference>
<keyword evidence="4" id="KW-0663">Pyridoxal phosphate</keyword>
<comment type="similarity">
    <text evidence="2">Belongs to the class-II pyridoxal-phosphate-dependent aminotransferase family. BioF subfamily.</text>
</comment>
<name>A0A0D6ERW7_SPOSA</name>
<dbReference type="InterPro" id="IPR015424">
    <property type="entry name" value="PyrdxlP-dep_Trfase"/>
</dbReference>
<keyword evidence="7" id="KW-1185">Reference proteome</keyword>
<organism evidence="6 7">
    <name type="scientific">Sporidiobolus salmonicolor</name>
    <name type="common">Yeast-like fungus</name>
    <name type="synonym">Sporobolomyces salmonicolor</name>
    <dbReference type="NCBI Taxonomy" id="5005"/>
    <lineage>
        <taxon>Eukaryota</taxon>
        <taxon>Fungi</taxon>
        <taxon>Dikarya</taxon>
        <taxon>Basidiomycota</taxon>
        <taxon>Pucciniomycotina</taxon>
        <taxon>Microbotryomycetes</taxon>
        <taxon>Sporidiobolales</taxon>
        <taxon>Sporidiobolaceae</taxon>
        <taxon>Sporobolomyces</taxon>
    </lineage>
</organism>
<dbReference type="PANTHER" id="PTHR13693:SF77">
    <property type="entry name" value="8-AMINO-7-OXONONANOATE SYNTHASE"/>
    <property type="match status" value="1"/>
</dbReference>
<evidence type="ECO:0000259" key="5">
    <source>
        <dbReference type="Pfam" id="PF00155"/>
    </source>
</evidence>
<dbReference type="AlphaFoldDB" id="A0A0D6ERW7"/>
<protein>
    <submittedName>
        <fullName evidence="6">SPOSA6832_04123-mRNA-1:cds</fullName>
    </submittedName>
</protein>
<dbReference type="Gene3D" id="3.40.640.10">
    <property type="entry name" value="Type I PLP-dependent aspartate aminotransferase-like (Major domain)"/>
    <property type="match status" value="1"/>
</dbReference>
<dbReference type="Proteomes" id="UP000243876">
    <property type="component" value="Unassembled WGS sequence"/>
</dbReference>
<dbReference type="Gene3D" id="3.90.1150.10">
    <property type="entry name" value="Aspartate Aminotransferase, domain 1"/>
    <property type="match status" value="1"/>
</dbReference>
<dbReference type="SUPFAM" id="SSF53383">
    <property type="entry name" value="PLP-dependent transferases"/>
    <property type="match status" value="1"/>
</dbReference>